<organism evidence="9 10">
    <name type="scientific">Collimonas fungivorans (strain Ter331)</name>
    <dbReference type="NCBI Taxonomy" id="1005048"/>
    <lineage>
        <taxon>Bacteria</taxon>
        <taxon>Pseudomonadati</taxon>
        <taxon>Pseudomonadota</taxon>
        <taxon>Betaproteobacteria</taxon>
        <taxon>Burkholderiales</taxon>
        <taxon>Oxalobacteraceae</taxon>
        <taxon>Collimonas</taxon>
    </lineage>
</organism>
<reference evidence="9 10" key="2">
    <citation type="journal article" date="2006" name="J. Microbiol. Methods">
        <title>Genomic flank-sequencing of plasposon insertion sites for rapid identification of functional genes.</title>
        <authorList>
            <person name="Leveau J.H."/>
            <person name="Gerards S."/>
            <person name="Fritsche K."/>
            <person name="Zondag G."/>
            <person name="van Veen J.A."/>
        </authorList>
    </citation>
    <scope>NUCLEOTIDE SEQUENCE [LARGE SCALE GENOMIC DNA]</scope>
    <source>
        <strain evidence="9 10">Ter331</strain>
    </source>
</reference>
<reference evidence="9 10" key="4">
    <citation type="journal article" date="2010" name="Environ. Microbiol.">
        <title>The bacterial genus Collimonas: mycophagy, weathering and other adaptive solutions to life in oligotrophic soil environments.</title>
        <authorList>
            <person name="Leveau J.H."/>
            <person name="Uroz S."/>
            <person name="de Boer W."/>
        </authorList>
    </citation>
    <scope>NUCLEOTIDE SEQUENCE [LARGE SCALE GENOMIC DNA]</scope>
    <source>
        <strain evidence="9 10">Ter331</strain>
    </source>
</reference>
<feature type="transmembrane region" description="Helical" evidence="7">
    <location>
        <begin position="305"/>
        <end position="329"/>
    </location>
</feature>
<feature type="transmembrane region" description="Helical" evidence="7">
    <location>
        <begin position="245"/>
        <end position="270"/>
    </location>
</feature>
<dbReference type="eggNOG" id="COG1175">
    <property type="taxonomic scope" value="Bacteria"/>
</dbReference>
<reference evidence="9 10" key="1">
    <citation type="journal article" date="2004" name="Environ. Microbiol.">
        <title>Phylogeny-function analysis of (meta)genomic libraries: screening for expression of ribosomal RNA genes by large-insert library fluorescent in situ hybridization (LIL-FISH).</title>
        <authorList>
            <person name="Leveau J.H."/>
            <person name="Gerards S."/>
            <person name="de Boer W."/>
            <person name="van Veen J.A."/>
        </authorList>
    </citation>
    <scope>NUCLEOTIDE SEQUENCE [LARGE SCALE GENOMIC DNA]</scope>
    <source>
        <strain evidence="9 10">Ter331</strain>
    </source>
</reference>
<dbReference type="STRING" id="1005048.CFU_1442"/>
<dbReference type="PANTHER" id="PTHR30193:SF42">
    <property type="entry name" value="ABC TRANSPORTER PERMEASE PROTEIN"/>
    <property type="match status" value="1"/>
</dbReference>
<evidence type="ECO:0000259" key="8">
    <source>
        <dbReference type="PROSITE" id="PS50928"/>
    </source>
</evidence>
<feature type="transmembrane region" description="Helical" evidence="7">
    <location>
        <begin position="150"/>
        <end position="170"/>
    </location>
</feature>
<evidence type="ECO:0000256" key="4">
    <source>
        <dbReference type="ARBA" id="ARBA00022692"/>
    </source>
</evidence>
<dbReference type="HOGENOM" id="CLU_016047_0_0_4"/>
<comment type="similarity">
    <text evidence="7">Belongs to the binding-protein-dependent transport system permease family.</text>
</comment>
<dbReference type="Pfam" id="PF00528">
    <property type="entry name" value="BPD_transp_1"/>
    <property type="match status" value="1"/>
</dbReference>
<evidence type="ECO:0000256" key="3">
    <source>
        <dbReference type="ARBA" id="ARBA00022475"/>
    </source>
</evidence>
<dbReference type="InterPro" id="IPR035906">
    <property type="entry name" value="MetI-like_sf"/>
</dbReference>
<sequence>MSGGANTAPPRPALILLQEICMSDHTLPYTAAAAGSPSHTPKQQGRIAAIADAWLPRLVLSPTIILSLVFVYGFIGVTAWLSLTNSRMMPNYEISGFNQYATLFALDRWWVAAANLGIFGGLFILFCLAIGLFMAILLDQKIRAEGALRAIYLYPMALSFIVTGAAWKWILNPGLGLEKMMHDWGFANFHFDWLVNSDFSIYTVVIAGVWQSSGFVMALFLAGLRGIDDSIIKAAMVDGASLPTIYRRIVIPALRPVFFSVLLVLAHIAIKSFDLVMALTAGGPGTSSDVPAIFMYQFSFTRGQLGLGAASAMMMLATVLAVLVPMMYLETKGARNGR</sequence>
<keyword evidence="4 7" id="KW-0812">Transmembrane</keyword>
<keyword evidence="5 7" id="KW-1133">Transmembrane helix</keyword>
<evidence type="ECO:0000313" key="9">
    <source>
        <dbReference type="EMBL" id="AEK61274.1"/>
    </source>
</evidence>
<evidence type="ECO:0000256" key="6">
    <source>
        <dbReference type="ARBA" id="ARBA00023136"/>
    </source>
</evidence>
<feature type="domain" description="ABC transmembrane type-1" evidence="8">
    <location>
        <begin position="113"/>
        <end position="328"/>
    </location>
</feature>
<dbReference type="AlphaFoldDB" id="G0AJQ9"/>
<accession>G0AJQ9</accession>
<evidence type="ECO:0000313" key="10">
    <source>
        <dbReference type="Proteomes" id="UP000008392"/>
    </source>
</evidence>
<keyword evidence="6 7" id="KW-0472">Membrane</keyword>
<dbReference type="InterPro" id="IPR051393">
    <property type="entry name" value="ABC_transporter_permease"/>
</dbReference>
<reference evidence="9 10" key="3">
    <citation type="journal article" date="2008" name="FEMS Microbiol. Ecol.">
        <title>Identification and characterization of genes underlying chitinolysis in Collimonas fungivorans Ter331.</title>
        <authorList>
            <person name="Fritsche K."/>
            <person name="de Boer W."/>
            <person name="Gerards S."/>
            <person name="van den Berg M."/>
            <person name="van Veen J.A."/>
            <person name="Leveau J.H."/>
        </authorList>
    </citation>
    <scope>NUCLEOTIDE SEQUENCE [LARGE SCALE GENOMIC DNA]</scope>
    <source>
        <strain evidence="9 10">Ter331</strain>
    </source>
</reference>
<evidence type="ECO:0000256" key="5">
    <source>
        <dbReference type="ARBA" id="ARBA00022989"/>
    </source>
</evidence>
<keyword evidence="3" id="KW-1003">Cell membrane</keyword>
<protein>
    <submittedName>
        <fullName evidence="9">ABC transporter, membrane permease</fullName>
    </submittedName>
</protein>
<dbReference type="PANTHER" id="PTHR30193">
    <property type="entry name" value="ABC TRANSPORTER PERMEASE PROTEIN"/>
    <property type="match status" value="1"/>
</dbReference>
<evidence type="ECO:0000256" key="2">
    <source>
        <dbReference type="ARBA" id="ARBA00022448"/>
    </source>
</evidence>
<dbReference type="Gene3D" id="1.10.3720.10">
    <property type="entry name" value="MetI-like"/>
    <property type="match status" value="1"/>
</dbReference>
<reference evidence="9 10" key="5">
    <citation type="journal article" date="2011" name="ISME J.">
        <title>Dual transcriptional profiling of a bacterial/fungal confrontation: Collimonas fungivorans versus Aspergillus niger.</title>
        <authorList>
            <person name="Mela F."/>
            <person name="Fritsche K."/>
            <person name="de Boer W."/>
            <person name="van Veen J.A."/>
            <person name="de Graaff L.H."/>
            <person name="van den Berg M."/>
            <person name="Leveau J.H."/>
        </authorList>
    </citation>
    <scope>NUCLEOTIDE SEQUENCE [LARGE SCALE GENOMIC DNA]</scope>
    <source>
        <strain evidence="9 10">Ter331</strain>
    </source>
</reference>
<dbReference type="GO" id="GO:0055085">
    <property type="term" value="P:transmembrane transport"/>
    <property type="evidence" value="ECO:0007669"/>
    <property type="project" value="InterPro"/>
</dbReference>
<evidence type="ECO:0000256" key="1">
    <source>
        <dbReference type="ARBA" id="ARBA00004651"/>
    </source>
</evidence>
<dbReference type="EMBL" id="CP002745">
    <property type="protein sequence ID" value="AEK61274.1"/>
    <property type="molecule type" value="Genomic_DNA"/>
</dbReference>
<gene>
    <name evidence="9" type="ordered locus">CFU_1442</name>
</gene>
<dbReference type="KEGG" id="cfu:CFU_1442"/>
<keyword evidence="10" id="KW-1185">Reference proteome</keyword>
<feature type="transmembrane region" description="Helical" evidence="7">
    <location>
        <begin position="109"/>
        <end position="138"/>
    </location>
</feature>
<feature type="transmembrane region" description="Helical" evidence="7">
    <location>
        <begin position="199"/>
        <end position="224"/>
    </location>
</feature>
<dbReference type="PROSITE" id="PS50928">
    <property type="entry name" value="ABC_TM1"/>
    <property type="match status" value="1"/>
</dbReference>
<dbReference type="CDD" id="cd06261">
    <property type="entry name" value="TM_PBP2"/>
    <property type="match status" value="1"/>
</dbReference>
<dbReference type="GO" id="GO:0005886">
    <property type="term" value="C:plasma membrane"/>
    <property type="evidence" value="ECO:0007669"/>
    <property type="project" value="UniProtKB-SubCell"/>
</dbReference>
<dbReference type="Proteomes" id="UP000008392">
    <property type="component" value="Chromosome"/>
</dbReference>
<proteinExistence type="inferred from homology"/>
<reference evidence="10" key="6">
    <citation type="submission" date="2011-05" db="EMBL/GenBank/DDBJ databases">
        <title>Complete sequence of Collimonas fungivorans Ter331.</title>
        <authorList>
            <person name="Leveau J.H."/>
        </authorList>
    </citation>
    <scope>NUCLEOTIDE SEQUENCE [LARGE SCALE GENOMIC DNA]</scope>
    <source>
        <strain evidence="10">Ter331</strain>
    </source>
</reference>
<evidence type="ECO:0000256" key="7">
    <source>
        <dbReference type="RuleBase" id="RU363032"/>
    </source>
</evidence>
<dbReference type="InterPro" id="IPR000515">
    <property type="entry name" value="MetI-like"/>
</dbReference>
<name>G0AJQ9_COLFT</name>
<feature type="transmembrane region" description="Helical" evidence="7">
    <location>
        <begin position="64"/>
        <end position="83"/>
    </location>
</feature>
<keyword evidence="2 7" id="KW-0813">Transport</keyword>
<dbReference type="SUPFAM" id="SSF161098">
    <property type="entry name" value="MetI-like"/>
    <property type="match status" value="1"/>
</dbReference>
<comment type="subcellular location">
    <subcellularLocation>
        <location evidence="1 7">Cell membrane</location>
        <topology evidence="1 7">Multi-pass membrane protein</topology>
    </subcellularLocation>
</comment>